<keyword evidence="1" id="KW-0418">Kinase</keyword>
<dbReference type="InterPro" id="IPR036890">
    <property type="entry name" value="HATPase_C_sf"/>
</dbReference>
<feature type="domain" description="Histidine kinase/HSP90-like ATPase" evidence="2">
    <location>
        <begin position="15"/>
        <end position="138"/>
    </location>
</feature>
<dbReference type="InterPro" id="IPR003594">
    <property type="entry name" value="HATPase_dom"/>
</dbReference>
<keyword evidence="3" id="KW-0067">ATP-binding</keyword>
<dbReference type="Proteomes" id="UP000598633">
    <property type="component" value="Unassembled WGS sequence"/>
</dbReference>
<comment type="caution">
    <text evidence="3">The sequence shown here is derived from an EMBL/GenBank/DDBJ whole genome shotgun (WGS) entry which is preliminary data.</text>
</comment>
<keyword evidence="1" id="KW-0808">Transferase</keyword>
<dbReference type="InterPro" id="IPR050267">
    <property type="entry name" value="Anti-sigma-factor_SerPK"/>
</dbReference>
<dbReference type="PANTHER" id="PTHR35526">
    <property type="entry name" value="ANTI-SIGMA-F FACTOR RSBW-RELATED"/>
    <property type="match status" value="1"/>
</dbReference>
<evidence type="ECO:0000259" key="2">
    <source>
        <dbReference type="Pfam" id="PF13581"/>
    </source>
</evidence>
<dbReference type="AlphaFoldDB" id="A0A8J6Y9D7"/>
<accession>A0A8J6Y9D7</accession>
<evidence type="ECO:0000313" key="4">
    <source>
        <dbReference type="Proteomes" id="UP000598633"/>
    </source>
</evidence>
<evidence type="ECO:0000256" key="1">
    <source>
        <dbReference type="ARBA" id="ARBA00022527"/>
    </source>
</evidence>
<dbReference type="Pfam" id="PF13581">
    <property type="entry name" value="HATPase_c_2"/>
    <property type="match status" value="1"/>
</dbReference>
<organism evidence="3 4">
    <name type="scientific">Candidatus Sulfomarinibacter kjeldsenii</name>
    <dbReference type="NCBI Taxonomy" id="2885994"/>
    <lineage>
        <taxon>Bacteria</taxon>
        <taxon>Pseudomonadati</taxon>
        <taxon>Acidobacteriota</taxon>
        <taxon>Thermoanaerobaculia</taxon>
        <taxon>Thermoanaerobaculales</taxon>
        <taxon>Candidatus Sulfomarinibacteraceae</taxon>
        <taxon>Candidatus Sulfomarinibacter</taxon>
    </lineage>
</organism>
<dbReference type="CDD" id="cd16936">
    <property type="entry name" value="HATPase_RsbW-like"/>
    <property type="match status" value="1"/>
</dbReference>
<protein>
    <submittedName>
        <fullName evidence="3">ATP-binding protein</fullName>
    </submittedName>
</protein>
<proteinExistence type="predicted"/>
<name>A0A8J6Y9D7_9BACT</name>
<keyword evidence="1" id="KW-0723">Serine/threonine-protein kinase</keyword>
<dbReference type="Gene3D" id="3.30.565.10">
    <property type="entry name" value="Histidine kinase-like ATPase, C-terminal domain"/>
    <property type="match status" value="1"/>
</dbReference>
<dbReference type="EMBL" id="JACXWA010000109">
    <property type="protein sequence ID" value="MBD3870989.1"/>
    <property type="molecule type" value="Genomic_DNA"/>
</dbReference>
<keyword evidence="3" id="KW-0547">Nucleotide-binding</keyword>
<dbReference type="SUPFAM" id="SSF55874">
    <property type="entry name" value="ATPase domain of HSP90 chaperone/DNA topoisomerase II/histidine kinase"/>
    <property type="match status" value="1"/>
</dbReference>
<dbReference type="GO" id="GO:0004674">
    <property type="term" value="F:protein serine/threonine kinase activity"/>
    <property type="evidence" value="ECO:0007669"/>
    <property type="project" value="UniProtKB-KW"/>
</dbReference>
<dbReference type="GO" id="GO:0005524">
    <property type="term" value="F:ATP binding"/>
    <property type="evidence" value="ECO:0007669"/>
    <property type="project" value="UniProtKB-KW"/>
</dbReference>
<sequence>MNTNAKLQANLVLASRFENIEVAERALVDLCHRAGCEEDEEYWLVTALREAVANAVRHGNQRDPERLVRVAYLIDNSTVTIRVEDEGEGFDPSDIPNPTDPENLLRPSGRGIFYMRQFMNRVDFSPTAAGGTAVVMVKDLASNDNDRPGA</sequence>
<dbReference type="PANTHER" id="PTHR35526:SF3">
    <property type="entry name" value="ANTI-SIGMA-F FACTOR RSBW"/>
    <property type="match status" value="1"/>
</dbReference>
<evidence type="ECO:0000313" key="3">
    <source>
        <dbReference type="EMBL" id="MBD3870989.1"/>
    </source>
</evidence>
<reference evidence="3 4" key="1">
    <citation type="submission" date="2020-08" db="EMBL/GenBank/DDBJ databases">
        <title>Acidobacteriota in marine sediments use diverse sulfur dissimilation pathways.</title>
        <authorList>
            <person name="Wasmund K."/>
        </authorList>
    </citation>
    <scope>NUCLEOTIDE SEQUENCE [LARGE SCALE GENOMIC DNA]</scope>
    <source>
        <strain evidence="3">MAG AM3-A</strain>
    </source>
</reference>
<gene>
    <name evidence="3" type="ORF">IFJ97_06475</name>
</gene>